<dbReference type="Ensembl" id="ENSAZOT00000021139.1">
    <property type="protein sequence ID" value="ENSAZOP00000019683.1"/>
    <property type="gene ID" value="ENSAZOG00000012721.1"/>
</dbReference>
<evidence type="ECO:0000256" key="7">
    <source>
        <dbReference type="SAM" id="SignalP"/>
    </source>
</evidence>
<feature type="disulfide bond" evidence="6">
    <location>
        <begin position="139"/>
        <end position="148"/>
    </location>
</feature>
<feature type="domain" description="EMI" evidence="9">
    <location>
        <begin position="34"/>
        <end position="108"/>
    </location>
</feature>
<evidence type="ECO:0000256" key="1">
    <source>
        <dbReference type="ARBA" id="ARBA00022536"/>
    </source>
</evidence>
<dbReference type="InterPro" id="IPR018097">
    <property type="entry name" value="EGF_Ca-bd_CS"/>
</dbReference>
<dbReference type="SUPFAM" id="SSF57196">
    <property type="entry name" value="EGF/Laminin"/>
    <property type="match status" value="3"/>
</dbReference>
<dbReference type="FunFam" id="2.10.25.10:FF:000037">
    <property type="entry name" value="Signal peptide, CUB domain and EGF-like domain-containing 2"/>
    <property type="match status" value="2"/>
</dbReference>
<feature type="disulfide bond" evidence="6">
    <location>
        <begin position="454"/>
        <end position="463"/>
    </location>
</feature>
<dbReference type="Pfam" id="PF14670">
    <property type="entry name" value="FXa_inhibition"/>
    <property type="match status" value="3"/>
</dbReference>
<dbReference type="Gene3D" id="2.170.300.10">
    <property type="entry name" value="Tie2 ligand-binding domain superfamily"/>
    <property type="match status" value="1"/>
</dbReference>
<dbReference type="InterPro" id="IPR000742">
    <property type="entry name" value="EGF"/>
</dbReference>
<dbReference type="InterPro" id="IPR049883">
    <property type="entry name" value="NOTCH1_EGF-like"/>
</dbReference>
<dbReference type="Pfam" id="PF12661">
    <property type="entry name" value="hEGF"/>
    <property type="match status" value="2"/>
</dbReference>
<evidence type="ECO:0000256" key="3">
    <source>
        <dbReference type="ARBA" id="ARBA00022737"/>
    </source>
</evidence>
<dbReference type="PROSITE" id="PS50026">
    <property type="entry name" value="EGF_3"/>
    <property type="match status" value="4"/>
</dbReference>
<dbReference type="InterPro" id="IPR011489">
    <property type="entry name" value="EMI_domain"/>
</dbReference>
<dbReference type="PROSITE" id="PS51041">
    <property type="entry name" value="EMI"/>
    <property type="match status" value="1"/>
</dbReference>
<dbReference type="FunFam" id="2.10.25.10:FF:000010">
    <property type="entry name" value="Pro-epidermal growth factor"/>
    <property type="match status" value="1"/>
</dbReference>
<dbReference type="Pfam" id="PF07645">
    <property type="entry name" value="EGF_CA"/>
    <property type="match status" value="2"/>
</dbReference>
<dbReference type="SUPFAM" id="SSF57184">
    <property type="entry name" value="Growth factor receptor domain"/>
    <property type="match status" value="1"/>
</dbReference>
<dbReference type="PANTHER" id="PTHR24050">
    <property type="entry name" value="PA14 DOMAIN-CONTAINING PROTEIN"/>
    <property type="match status" value="1"/>
</dbReference>
<dbReference type="FunFam" id="2.10.25.10:FF:000022">
    <property type="entry name" value="Metalloendopeptidase"/>
    <property type="match status" value="1"/>
</dbReference>
<dbReference type="InterPro" id="IPR000152">
    <property type="entry name" value="EGF-type_Asp/Asn_hydroxyl_site"/>
</dbReference>
<dbReference type="InterPro" id="IPR052235">
    <property type="entry name" value="Nephronectin_domain"/>
</dbReference>
<dbReference type="InterPro" id="IPR001881">
    <property type="entry name" value="EGF-like_Ca-bd_dom"/>
</dbReference>
<proteinExistence type="predicted"/>
<dbReference type="FunFam" id="2.10.25.10:FF:001129">
    <property type="entry name" value="Predicted protein"/>
    <property type="match status" value="1"/>
</dbReference>
<accession>A0A8B9V656</accession>
<feature type="signal peptide" evidence="7">
    <location>
        <begin position="1"/>
        <end position="24"/>
    </location>
</feature>
<dbReference type="Gene3D" id="2.10.25.10">
    <property type="entry name" value="Laminin"/>
    <property type="match status" value="6"/>
</dbReference>
<reference evidence="10" key="2">
    <citation type="submission" date="2025-09" db="UniProtKB">
        <authorList>
            <consortium name="Ensembl"/>
        </authorList>
    </citation>
    <scope>IDENTIFICATION</scope>
</reference>
<keyword evidence="2 7" id="KW-0732">Signal</keyword>
<feature type="chain" id="PRO_5034055266" description="Multiple EGF like domains 6" evidence="7">
    <location>
        <begin position="25"/>
        <end position="574"/>
    </location>
</feature>
<evidence type="ECO:0000256" key="6">
    <source>
        <dbReference type="PROSITE-ProRule" id="PRU00076"/>
    </source>
</evidence>
<dbReference type="GO" id="GO:0005509">
    <property type="term" value="F:calcium ion binding"/>
    <property type="evidence" value="ECO:0007669"/>
    <property type="project" value="InterPro"/>
</dbReference>
<dbReference type="InterPro" id="IPR009030">
    <property type="entry name" value="Growth_fac_rcpt_cys_sf"/>
</dbReference>
<dbReference type="InterPro" id="IPR013032">
    <property type="entry name" value="EGF-like_CS"/>
</dbReference>
<evidence type="ECO:0000313" key="11">
    <source>
        <dbReference type="Proteomes" id="UP000694549"/>
    </source>
</evidence>
<evidence type="ECO:0000259" key="9">
    <source>
        <dbReference type="PROSITE" id="PS51041"/>
    </source>
</evidence>
<comment type="caution">
    <text evidence="6">Lacks conserved residue(s) required for the propagation of feature annotation.</text>
</comment>
<dbReference type="PROSITE" id="PS00010">
    <property type="entry name" value="ASX_HYDROXYL"/>
    <property type="match status" value="2"/>
</dbReference>
<evidence type="ECO:0000313" key="10">
    <source>
        <dbReference type="Ensembl" id="ENSAZOP00000019683.1"/>
    </source>
</evidence>
<feature type="domain" description="EGF-like" evidence="8">
    <location>
        <begin position="163"/>
        <end position="203"/>
    </location>
</feature>
<organism evidence="10 11">
    <name type="scientific">Anas zonorhyncha</name>
    <name type="common">Eastern spot-billed duck</name>
    <dbReference type="NCBI Taxonomy" id="75864"/>
    <lineage>
        <taxon>Eukaryota</taxon>
        <taxon>Metazoa</taxon>
        <taxon>Chordata</taxon>
        <taxon>Craniata</taxon>
        <taxon>Vertebrata</taxon>
        <taxon>Euteleostomi</taxon>
        <taxon>Archelosauria</taxon>
        <taxon>Archosauria</taxon>
        <taxon>Dinosauria</taxon>
        <taxon>Saurischia</taxon>
        <taxon>Theropoda</taxon>
        <taxon>Coelurosauria</taxon>
        <taxon>Aves</taxon>
        <taxon>Neognathae</taxon>
        <taxon>Galloanserae</taxon>
        <taxon>Anseriformes</taxon>
        <taxon>Anatidae</taxon>
        <taxon>Anatinae</taxon>
        <taxon>Anas</taxon>
    </lineage>
</organism>
<keyword evidence="1 6" id="KW-0245">EGF-like domain</keyword>
<dbReference type="SMART" id="SM00181">
    <property type="entry name" value="EGF"/>
    <property type="match status" value="8"/>
</dbReference>
<keyword evidence="3" id="KW-0677">Repeat</keyword>
<evidence type="ECO:0000259" key="8">
    <source>
        <dbReference type="PROSITE" id="PS50026"/>
    </source>
</evidence>
<dbReference type="PROSITE" id="PS00022">
    <property type="entry name" value="EGF_1"/>
    <property type="match status" value="3"/>
</dbReference>
<feature type="domain" description="EGF-like" evidence="8">
    <location>
        <begin position="114"/>
        <end position="149"/>
    </location>
</feature>
<dbReference type="AlphaFoldDB" id="A0A8B9V656"/>
<protein>
    <recommendedName>
        <fullName evidence="12">Multiple EGF like domains 6</fullName>
    </recommendedName>
</protein>
<dbReference type="PROSITE" id="PS01187">
    <property type="entry name" value="EGF_CA"/>
    <property type="match status" value="2"/>
</dbReference>
<reference evidence="10" key="1">
    <citation type="submission" date="2025-08" db="UniProtKB">
        <authorList>
            <consortium name="Ensembl"/>
        </authorList>
    </citation>
    <scope>IDENTIFICATION</scope>
</reference>
<dbReference type="PRINTS" id="PR00011">
    <property type="entry name" value="EGFLAMININ"/>
</dbReference>
<feature type="domain" description="EGF-like" evidence="8">
    <location>
        <begin position="428"/>
        <end position="464"/>
    </location>
</feature>
<dbReference type="Proteomes" id="UP000694549">
    <property type="component" value="Unplaced"/>
</dbReference>
<keyword evidence="4 6" id="KW-1015">Disulfide bond</keyword>
<dbReference type="SMART" id="SM00179">
    <property type="entry name" value="EGF_CA"/>
    <property type="match status" value="5"/>
</dbReference>
<evidence type="ECO:0008006" key="12">
    <source>
        <dbReference type="Google" id="ProtNLM"/>
    </source>
</evidence>
<dbReference type="PROSITE" id="PS01186">
    <property type="entry name" value="EGF_2"/>
    <property type="match status" value="6"/>
</dbReference>
<sequence length="574" mass="62969">FLTELLFYCTLCLLGASFPPFPHASCELQSLCARPHVCAEPELALVGRREPCARAHARTVRVWRQDCAGRSWCTGYERRTVYYTGYRQVYEVRYRTAYRCCPGWSQLLFSLSPLAAACSAGVCFNGGNCIEGSSQLCLCPAGFQGPRCQFGESAFRVLPLILDVDECQVHNGGCQHRCVNTLGSYYCECKPGFRLHTDGRTCIGKNPCADRNGGCMHQCHNHRGAARCECHPGYSLAPDGKACEDVNECLTGLAMCAHQCLNTRGSFKCTCSPGYELGADGKQCYRIEMEIVNSCEASNGGCSHACHHTSSGPVCTCNFGYQLEEDQKTCTDINECDSGSHCCHQDCYNYPGGYECACHAGYRLSTDGCACEALDAQHPVIRPIPHVAILRDEFTQLFNEDYEEEDEEMEARGEHTLSEKFVCLENTFGPDCSLTCEDCQNGGTCNAEGTGCDCPAGWSGLLCNQSEWHSSGAGCPKGFFGKQCRKKCNCANRGRCHRIYGACLCDPGLYGRYCHLACPKWAFGPGCSEECQCVQQNTQDCDKRDGSCRCKPGYHGTRVLLPLPASDTSPFHSP</sequence>
<name>A0A8B9V656_9AVES</name>
<evidence type="ECO:0000256" key="5">
    <source>
        <dbReference type="ARBA" id="ARBA00023180"/>
    </source>
</evidence>
<dbReference type="PANTHER" id="PTHR24050:SF28">
    <property type="entry name" value="UROMODULIN-LIKE"/>
    <property type="match status" value="1"/>
</dbReference>
<evidence type="ECO:0000256" key="4">
    <source>
        <dbReference type="ARBA" id="ARBA00023157"/>
    </source>
</evidence>
<evidence type="ECO:0000256" key="2">
    <source>
        <dbReference type="ARBA" id="ARBA00022729"/>
    </source>
</evidence>
<keyword evidence="11" id="KW-1185">Reference proteome</keyword>
<keyword evidence="5" id="KW-0325">Glycoprotein</keyword>
<feature type="domain" description="EGF-like" evidence="8">
    <location>
        <begin position="245"/>
        <end position="285"/>
    </location>
</feature>